<sequence length="118" mass="13122">LLQDCQVTKTKDDTALRVVYQGNFSLGGCGSCCKRWFITFNGAECSGPLPIDAVLWIRNKDEDNHRPGLIEGYCNKIHKGKIRVGINNGNCAGYGNSTRQTGWNSFSRLIIEEVPRSQ</sequence>
<comment type="caution">
    <text evidence="2">The sequence shown here is derived from an EMBL/GenBank/DDBJ whole genome shotgun (WGS) entry which is preliminary data.</text>
</comment>
<gene>
    <name evidence="2" type="ORF">PLOB_00035960</name>
</gene>
<name>A0ABN8P3N1_9CNID</name>
<evidence type="ECO:0000313" key="2">
    <source>
        <dbReference type="EMBL" id="CAH3132530.1"/>
    </source>
</evidence>
<keyword evidence="3" id="KW-1185">Reference proteome</keyword>
<dbReference type="Proteomes" id="UP001159405">
    <property type="component" value="Unassembled WGS sequence"/>
</dbReference>
<protein>
    <recommendedName>
        <fullName evidence="1">CTHRC1 C-terminal domain-containing protein</fullName>
    </recommendedName>
</protein>
<evidence type="ECO:0000313" key="3">
    <source>
        <dbReference type="Proteomes" id="UP001159405"/>
    </source>
</evidence>
<feature type="non-terminal residue" evidence="2">
    <location>
        <position position="1"/>
    </location>
</feature>
<proteinExistence type="predicted"/>
<dbReference type="Pfam" id="PF25815">
    <property type="entry name" value="CTHRC1_C"/>
    <property type="match status" value="1"/>
</dbReference>
<accession>A0ABN8P3N1</accession>
<organism evidence="2 3">
    <name type="scientific">Porites lobata</name>
    <dbReference type="NCBI Taxonomy" id="104759"/>
    <lineage>
        <taxon>Eukaryota</taxon>
        <taxon>Metazoa</taxon>
        <taxon>Cnidaria</taxon>
        <taxon>Anthozoa</taxon>
        <taxon>Hexacorallia</taxon>
        <taxon>Scleractinia</taxon>
        <taxon>Fungiina</taxon>
        <taxon>Poritidae</taxon>
        <taxon>Porites</taxon>
    </lineage>
</organism>
<feature type="domain" description="CTHRC1 C-terminal" evidence="1">
    <location>
        <begin position="2"/>
        <end position="111"/>
    </location>
</feature>
<dbReference type="EMBL" id="CALNXK010000051">
    <property type="protein sequence ID" value="CAH3132530.1"/>
    <property type="molecule type" value="Genomic_DNA"/>
</dbReference>
<evidence type="ECO:0000259" key="1">
    <source>
        <dbReference type="Pfam" id="PF25815"/>
    </source>
</evidence>
<reference evidence="2 3" key="1">
    <citation type="submission" date="2022-05" db="EMBL/GenBank/DDBJ databases">
        <authorList>
            <consortium name="Genoscope - CEA"/>
            <person name="William W."/>
        </authorList>
    </citation>
    <scope>NUCLEOTIDE SEQUENCE [LARGE SCALE GENOMIC DNA]</scope>
</reference>
<dbReference type="InterPro" id="IPR057873">
    <property type="entry name" value="CTHRC1_C"/>
</dbReference>